<feature type="region of interest" description="Disordered" evidence="8">
    <location>
        <begin position="231"/>
        <end position="264"/>
    </location>
</feature>
<dbReference type="HAMAP" id="MF_01325_B">
    <property type="entry name" value="Ribosomal_uL3_B"/>
    <property type="match status" value="1"/>
</dbReference>
<accession>A0A4Y7J8B5</accession>
<feature type="region of interest" description="Disordered" evidence="8">
    <location>
        <begin position="66"/>
        <end position="86"/>
    </location>
</feature>
<evidence type="ECO:0000256" key="7">
    <source>
        <dbReference type="RuleBase" id="RU003905"/>
    </source>
</evidence>
<keyword evidence="2" id="KW-0699">rRNA-binding</keyword>
<sequence length="312" mass="33777">MAAVSSISPSFRLSSTKKSSSSSKLTTTTSCSFVNPTRSSSSSRRISCSLLKSSPLHYSSLRHSLFSSSTSSSSSPAKPSKNKRMSVKMMSVDAGIGVMGTKLGMMTYFEPVGGKVVPVTVVGFREGNIVTQIKTEATDGYDAVQIGYRRVRDKKLKKPEMGHLNKIGAIPLRHLQEFRLTDIEGFEPNQKLVVEEIFKEGDLVDVSGTTIGKGFQGGIKRWNFKRGQMTHGSKSHRQLGSIGAGTTPGHVYKGKKMPGRMGGTKTKIRKLPIIKIDNDLRIIMIKGALPGKPGNLLRIAPAKIVGVNIPKN</sequence>
<keyword evidence="5 7" id="KW-0687">Ribonucleoprotein</keyword>
<keyword evidence="10" id="KW-1185">Reference proteome</keyword>
<dbReference type="FunFam" id="2.40.30.10:FF:000065">
    <property type="entry name" value="50S ribosomal protein L3, chloroplastic"/>
    <property type="match status" value="1"/>
</dbReference>
<feature type="compositionally biased region" description="Low complexity" evidence="8">
    <location>
        <begin position="13"/>
        <end position="30"/>
    </location>
</feature>
<evidence type="ECO:0000256" key="3">
    <source>
        <dbReference type="ARBA" id="ARBA00022884"/>
    </source>
</evidence>
<organism evidence="9 10">
    <name type="scientific">Papaver somniferum</name>
    <name type="common">Opium poppy</name>
    <dbReference type="NCBI Taxonomy" id="3469"/>
    <lineage>
        <taxon>Eukaryota</taxon>
        <taxon>Viridiplantae</taxon>
        <taxon>Streptophyta</taxon>
        <taxon>Embryophyta</taxon>
        <taxon>Tracheophyta</taxon>
        <taxon>Spermatophyta</taxon>
        <taxon>Magnoliopsida</taxon>
        <taxon>Ranunculales</taxon>
        <taxon>Papaveraceae</taxon>
        <taxon>Papaveroideae</taxon>
        <taxon>Papaver</taxon>
    </lineage>
</organism>
<dbReference type="InterPro" id="IPR019926">
    <property type="entry name" value="Ribosomal_uL3_CS"/>
</dbReference>
<dbReference type="GO" id="GO:0019843">
    <property type="term" value="F:rRNA binding"/>
    <property type="evidence" value="ECO:0007669"/>
    <property type="project" value="UniProtKB-KW"/>
</dbReference>
<keyword evidence="4 7" id="KW-0689">Ribosomal protein</keyword>
<evidence type="ECO:0000256" key="6">
    <source>
        <dbReference type="ARBA" id="ARBA00035213"/>
    </source>
</evidence>
<dbReference type="GO" id="GO:0009941">
    <property type="term" value="C:chloroplast envelope"/>
    <property type="evidence" value="ECO:0007669"/>
    <property type="project" value="TreeGrafter"/>
</dbReference>
<evidence type="ECO:0000313" key="10">
    <source>
        <dbReference type="Proteomes" id="UP000316621"/>
    </source>
</evidence>
<proteinExistence type="inferred from homology"/>
<dbReference type="EMBL" id="CM010717">
    <property type="protein sequence ID" value="RZC56171.1"/>
    <property type="molecule type" value="Genomic_DNA"/>
</dbReference>
<dbReference type="OMA" id="GKNIPCT"/>
<evidence type="ECO:0000256" key="4">
    <source>
        <dbReference type="ARBA" id="ARBA00022980"/>
    </source>
</evidence>
<evidence type="ECO:0000256" key="1">
    <source>
        <dbReference type="ARBA" id="ARBA00006540"/>
    </source>
</evidence>
<dbReference type="NCBIfam" id="TIGR03625">
    <property type="entry name" value="L3_bact"/>
    <property type="match status" value="1"/>
</dbReference>
<dbReference type="Gramene" id="RZC56171">
    <property type="protein sequence ID" value="RZC56171"/>
    <property type="gene ID" value="C5167_015018"/>
</dbReference>
<dbReference type="AlphaFoldDB" id="A0A4Y7J8B5"/>
<dbReference type="Gene3D" id="2.40.30.10">
    <property type="entry name" value="Translation factors"/>
    <property type="match status" value="1"/>
</dbReference>
<dbReference type="GO" id="GO:0005840">
    <property type="term" value="C:ribosome"/>
    <property type="evidence" value="ECO:0007669"/>
    <property type="project" value="UniProtKB-KW"/>
</dbReference>
<dbReference type="Gene3D" id="3.30.160.810">
    <property type="match status" value="1"/>
</dbReference>
<evidence type="ECO:0000256" key="2">
    <source>
        <dbReference type="ARBA" id="ARBA00022730"/>
    </source>
</evidence>
<dbReference type="FunFam" id="3.30.160.810:FF:000001">
    <property type="entry name" value="50S ribosomal protein L3"/>
    <property type="match status" value="1"/>
</dbReference>
<comment type="similarity">
    <text evidence="1 7">Belongs to the universal ribosomal protein uL3 family.</text>
</comment>
<dbReference type="STRING" id="3469.A0A4Y7J8B5"/>
<dbReference type="OrthoDB" id="274683at2759"/>
<evidence type="ECO:0000256" key="5">
    <source>
        <dbReference type="ARBA" id="ARBA00023274"/>
    </source>
</evidence>
<name>A0A4Y7J8B5_PAPSO</name>
<dbReference type="SUPFAM" id="SSF50447">
    <property type="entry name" value="Translation proteins"/>
    <property type="match status" value="1"/>
</dbReference>
<dbReference type="PANTHER" id="PTHR11229">
    <property type="entry name" value="50S RIBOSOMAL PROTEIN L3"/>
    <property type="match status" value="1"/>
</dbReference>
<dbReference type="Pfam" id="PF00297">
    <property type="entry name" value="Ribosomal_L3"/>
    <property type="match status" value="1"/>
</dbReference>
<gene>
    <name evidence="9" type="ORF">C5167_015018</name>
</gene>
<dbReference type="PROSITE" id="PS00474">
    <property type="entry name" value="RIBOSOMAL_L3"/>
    <property type="match status" value="1"/>
</dbReference>
<dbReference type="InterPro" id="IPR019927">
    <property type="entry name" value="Ribosomal_uL3_bac/org-type"/>
</dbReference>
<feature type="compositionally biased region" description="Polar residues" evidence="8">
    <location>
        <begin position="1"/>
        <end position="12"/>
    </location>
</feature>
<dbReference type="Proteomes" id="UP000316621">
    <property type="component" value="Chromosome 3"/>
</dbReference>
<dbReference type="PANTHER" id="PTHR11229:SF16">
    <property type="entry name" value="LARGE RIBOSOMAL SUBUNIT PROTEIN UL3C"/>
    <property type="match status" value="1"/>
</dbReference>
<dbReference type="GO" id="GO:0006412">
    <property type="term" value="P:translation"/>
    <property type="evidence" value="ECO:0007669"/>
    <property type="project" value="InterPro"/>
</dbReference>
<dbReference type="InterPro" id="IPR000597">
    <property type="entry name" value="Ribosomal_uL3"/>
</dbReference>
<evidence type="ECO:0000313" key="9">
    <source>
        <dbReference type="EMBL" id="RZC56171.1"/>
    </source>
</evidence>
<feature type="region of interest" description="Disordered" evidence="8">
    <location>
        <begin position="1"/>
        <end position="46"/>
    </location>
</feature>
<dbReference type="GO" id="GO:1990904">
    <property type="term" value="C:ribonucleoprotein complex"/>
    <property type="evidence" value="ECO:0007669"/>
    <property type="project" value="UniProtKB-KW"/>
</dbReference>
<dbReference type="InterPro" id="IPR009000">
    <property type="entry name" value="Transl_B-barrel_sf"/>
</dbReference>
<reference evidence="9 10" key="1">
    <citation type="journal article" date="2018" name="Science">
        <title>The opium poppy genome and morphinan production.</title>
        <authorList>
            <person name="Guo L."/>
            <person name="Winzer T."/>
            <person name="Yang X."/>
            <person name="Li Y."/>
            <person name="Ning Z."/>
            <person name="He Z."/>
            <person name="Teodor R."/>
            <person name="Lu Y."/>
            <person name="Bowser T.A."/>
            <person name="Graham I.A."/>
            <person name="Ye K."/>
        </authorList>
    </citation>
    <scope>NUCLEOTIDE SEQUENCE [LARGE SCALE GENOMIC DNA]</scope>
    <source>
        <strain evidence="10">cv. HN1</strain>
        <tissue evidence="9">Leaves</tissue>
    </source>
</reference>
<protein>
    <recommendedName>
        <fullName evidence="6">Large ribosomal subunit protein uL3c</fullName>
    </recommendedName>
</protein>
<feature type="compositionally biased region" description="Low complexity" evidence="8">
    <location>
        <begin position="66"/>
        <end position="75"/>
    </location>
</feature>
<evidence type="ECO:0000256" key="8">
    <source>
        <dbReference type="SAM" id="MobiDB-lite"/>
    </source>
</evidence>
<keyword evidence="3" id="KW-0694">RNA-binding</keyword>
<dbReference type="GO" id="GO:0003735">
    <property type="term" value="F:structural constituent of ribosome"/>
    <property type="evidence" value="ECO:0007669"/>
    <property type="project" value="InterPro"/>
</dbReference>